<comment type="caution">
    <text evidence="4">The sequence shown here is derived from an EMBL/GenBank/DDBJ whole genome shotgun (WGS) entry which is preliminary data.</text>
</comment>
<feature type="transmembrane region" description="Helical" evidence="2">
    <location>
        <begin position="26"/>
        <end position="49"/>
    </location>
</feature>
<keyword evidence="2" id="KW-1133">Transmembrane helix</keyword>
<dbReference type="InterPro" id="IPR055568">
    <property type="entry name" value="DUF7144"/>
</dbReference>
<dbReference type="AlphaFoldDB" id="A0A3M8F4V4"/>
<gene>
    <name evidence="4" type="ORF">SFRA_023870</name>
</gene>
<dbReference type="OrthoDB" id="4482242at2"/>
<evidence type="ECO:0000313" key="5">
    <source>
        <dbReference type="Proteomes" id="UP000028058"/>
    </source>
</evidence>
<evidence type="ECO:0000259" key="3">
    <source>
        <dbReference type="Pfam" id="PF23636"/>
    </source>
</evidence>
<evidence type="ECO:0000313" key="4">
    <source>
        <dbReference type="EMBL" id="RKM92930.1"/>
    </source>
</evidence>
<feature type="domain" description="DUF7144" evidence="3">
    <location>
        <begin position="26"/>
        <end position="137"/>
    </location>
</feature>
<evidence type="ECO:0000256" key="2">
    <source>
        <dbReference type="SAM" id="Phobius"/>
    </source>
</evidence>
<organism evidence="4 5">
    <name type="scientific">Streptomyces xinghaiensis</name>
    <dbReference type="NCBI Taxonomy" id="1038928"/>
    <lineage>
        <taxon>Bacteria</taxon>
        <taxon>Bacillati</taxon>
        <taxon>Actinomycetota</taxon>
        <taxon>Actinomycetes</taxon>
        <taxon>Kitasatosporales</taxon>
        <taxon>Streptomycetaceae</taxon>
        <taxon>Streptomyces</taxon>
    </lineage>
</organism>
<keyword evidence="5" id="KW-1185">Reference proteome</keyword>
<feature type="transmembrane region" description="Helical" evidence="2">
    <location>
        <begin position="69"/>
        <end position="88"/>
    </location>
</feature>
<keyword evidence="2" id="KW-0472">Membrane</keyword>
<dbReference type="RefSeq" id="WP_043471973.1">
    <property type="nucleotide sequence ID" value="NZ_CP134822.1"/>
</dbReference>
<feature type="transmembrane region" description="Helical" evidence="2">
    <location>
        <begin position="118"/>
        <end position="137"/>
    </location>
</feature>
<accession>A0A3M8F4V4</accession>
<feature type="compositionally biased region" description="Low complexity" evidence="1">
    <location>
        <begin position="1"/>
        <end position="19"/>
    </location>
</feature>
<feature type="transmembrane region" description="Helical" evidence="2">
    <location>
        <begin position="93"/>
        <end position="112"/>
    </location>
</feature>
<feature type="region of interest" description="Disordered" evidence="1">
    <location>
        <begin position="1"/>
        <end position="22"/>
    </location>
</feature>
<dbReference type="Pfam" id="PF23636">
    <property type="entry name" value="DUF7144"/>
    <property type="match status" value="1"/>
</dbReference>
<dbReference type="EMBL" id="JNAD02000012">
    <property type="protein sequence ID" value="RKM92930.1"/>
    <property type="molecule type" value="Genomic_DNA"/>
</dbReference>
<protein>
    <recommendedName>
        <fullName evidence="3">DUF7144 domain-containing protein</fullName>
    </recommendedName>
</protein>
<dbReference type="Proteomes" id="UP000028058">
    <property type="component" value="Unassembled WGS sequence"/>
</dbReference>
<proteinExistence type="predicted"/>
<sequence length="145" mass="15387">MNQASRTTASAHRSSTRGTTGPGGTAVFAGTVLLIAGTLGVLQGIAAIANDDVFAEVGDYVFEVDLTGWGWLHLVLGALVAFTGYGVVQGASWARYTAIVLVALHLVANFLWLPYYPVWAIVMIGIDLVVLWALSIWTPESRLAP</sequence>
<evidence type="ECO:0000256" key="1">
    <source>
        <dbReference type="SAM" id="MobiDB-lite"/>
    </source>
</evidence>
<keyword evidence="2" id="KW-0812">Transmembrane</keyword>
<name>A0A3M8F4V4_9ACTN</name>
<reference evidence="4 5" key="1">
    <citation type="journal article" date="2014" name="Genome Announc.">
        <title>Draft Genome Sequence of Streptomyces fradiae ATCC 19609, a Strain Highly Sensitive to Antibiotics.</title>
        <authorList>
            <person name="Bekker O.B."/>
            <person name="Klimina K.M."/>
            <person name="Vatlin A.A."/>
            <person name="Zakharevich N.V."/>
            <person name="Kasianov A.S."/>
            <person name="Danilenko V.N."/>
        </authorList>
    </citation>
    <scope>NUCLEOTIDE SEQUENCE [LARGE SCALE GENOMIC DNA]</scope>
    <source>
        <strain evidence="4 5">ATCC 19609</strain>
    </source>
</reference>